<dbReference type="Gene3D" id="3.40.50.1980">
    <property type="entry name" value="Nitrogenase molybdenum iron protein domain"/>
    <property type="match status" value="2"/>
</dbReference>
<evidence type="ECO:0000313" key="7">
    <source>
        <dbReference type="EMBL" id="GAA2360206.1"/>
    </source>
</evidence>
<dbReference type="EMBL" id="BAAARA010000021">
    <property type="protein sequence ID" value="GAA2360206.1"/>
    <property type="molecule type" value="Genomic_DNA"/>
</dbReference>
<proteinExistence type="inferred from homology"/>
<keyword evidence="2 5" id="KW-0813">Transport</keyword>
<dbReference type="PANTHER" id="PTHR42953:SF1">
    <property type="entry name" value="METAL-BINDING PROTEIN HI_0362-RELATED"/>
    <property type="match status" value="1"/>
</dbReference>
<sequence length="315" mass="33474">MSLSRSRAMTAAAMALGLALSALTGCAVSRSAPKSGKIEVVTSTNVYASIARAVGGDAVEVRPVISDPMTNPHLYETSPQDAAEVADADLVVFNGNGYDRFVGNVLESAPREGSTIEAFAVAHPELTAGTQHDEINEHFWYDFDTVAGVADRIAAELGERRPGQAERFTANAERFRSEVRGLADRTERIAAQRSGTEVVATAPVADYLIERAGLSDITPPSFVHAVEDGKDAPAAAVARIQDALDGRRATALVYNPQTEDPLTKRLRTRAERLGIPVVEATETLTPGASYLEWMGGQVDALARAEGVSLESDPGR</sequence>
<name>A0ABP5TS41_9PSEU</name>
<comment type="similarity">
    <text evidence="5">Belongs to the bacterial solute-binding protein 9 family.</text>
</comment>
<dbReference type="Pfam" id="PF01297">
    <property type="entry name" value="ZnuA"/>
    <property type="match status" value="1"/>
</dbReference>
<evidence type="ECO:0000256" key="6">
    <source>
        <dbReference type="SAM" id="SignalP"/>
    </source>
</evidence>
<evidence type="ECO:0000256" key="4">
    <source>
        <dbReference type="ARBA" id="ARBA00022729"/>
    </source>
</evidence>
<comment type="caution">
    <text evidence="7">The sequence shown here is derived from an EMBL/GenBank/DDBJ whole genome shotgun (WGS) entry which is preliminary data.</text>
</comment>
<dbReference type="InterPro" id="IPR006128">
    <property type="entry name" value="Lipoprotein_PsaA-like"/>
</dbReference>
<dbReference type="Proteomes" id="UP001501218">
    <property type="component" value="Unassembled WGS sequence"/>
</dbReference>
<evidence type="ECO:0000256" key="1">
    <source>
        <dbReference type="ARBA" id="ARBA00004196"/>
    </source>
</evidence>
<dbReference type="PANTHER" id="PTHR42953">
    <property type="entry name" value="HIGH-AFFINITY ZINC UPTAKE SYSTEM PROTEIN ZNUA-RELATED"/>
    <property type="match status" value="1"/>
</dbReference>
<dbReference type="InterPro" id="IPR050492">
    <property type="entry name" value="Bact_metal-bind_prot9"/>
</dbReference>
<organism evidence="7 8">
    <name type="scientific">Saccharopolyspora halophila</name>
    <dbReference type="NCBI Taxonomy" id="405551"/>
    <lineage>
        <taxon>Bacteria</taxon>
        <taxon>Bacillati</taxon>
        <taxon>Actinomycetota</taxon>
        <taxon>Actinomycetes</taxon>
        <taxon>Pseudonocardiales</taxon>
        <taxon>Pseudonocardiaceae</taxon>
        <taxon>Saccharopolyspora</taxon>
    </lineage>
</organism>
<evidence type="ECO:0000256" key="2">
    <source>
        <dbReference type="ARBA" id="ARBA00022448"/>
    </source>
</evidence>
<keyword evidence="4 6" id="KW-0732">Signal</keyword>
<gene>
    <name evidence="7" type="ORF">GCM10009854_44020</name>
</gene>
<dbReference type="InterPro" id="IPR006127">
    <property type="entry name" value="ZnuA-like"/>
</dbReference>
<dbReference type="RefSeq" id="WP_344136237.1">
    <property type="nucleotide sequence ID" value="NZ_BAAARA010000021.1"/>
</dbReference>
<dbReference type="PROSITE" id="PS51257">
    <property type="entry name" value="PROKAR_LIPOPROTEIN"/>
    <property type="match status" value="1"/>
</dbReference>
<accession>A0ABP5TS41</accession>
<dbReference type="SUPFAM" id="SSF53807">
    <property type="entry name" value="Helical backbone' metal receptor"/>
    <property type="match status" value="1"/>
</dbReference>
<comment type="subcellular location">
    <subcellularLocation>
        <location evidence="1">Cell envelope</location>
    </subcellularLocation>
</comment>
<feature type="chain" id="PRO_5046732439" evidence="6">
    <location>
        <begin position="28"/>
        <end position="315"/>
    </location>
</feature>
<protein>
    <submittedName>
        <fullName evidence="7">Metal ABC transporter solute-binding protein</fullName>
    </submittedName>
</protein>
<keyword evidence="3" id="KW-0479">Metal-binding</keyword>
<dbReference type="PRINTS" id="PR00690">
    <property type="entry name" value="ADHESNFAMILY"/>
</dbReference>
<reference evidence="8" key="1">
    <citation type="journal article" date="2019" name="Int. J. Syst. Evol. Microbiol.">
        <title>The Global Catalogue of Microorganisms (GCM) 10K type strain sequencing project: providing services to taxonomists for standard genome sequencing and annotation.</title>
        <authorList>
            <consortium name="The Broad Institute Genomics Platform"/>
            <consortium name="The Broad Institute Genome Sequencing Center for Infectious Disease"/>
            <person name="Wu L."/>
            <person name="Ma J."/>
        </authorList>
    </citation>
    <scope>NUCLEOTIDE SEQUENCE [LARGE SCALE GENOMIC DNA]</scope>
    <source>
        <strain evidence="8">JCM 16221</strain>
    </source>
</reference>
<evidence type="ECO:0000256" key="5">
    <source>
        <dbReference type="RuleBase" id="RU003512"/>
    </source>
</evidence>
<evidence type="ECO:0000256" key="3">
    <source>
        <dbReference type="ARBA" id="ARBA00022723"/>
    </source>
</evidence>
<keyword evidence="8" id="KW-1185">Reference proteome</keyword>
<feature type="signal peptide" evidence="6">
    <location>
        <begin position="1"/>
        <end position="27"/>
    </location>
</feature>
<evidence type="ECO:0000313" key="8">
    <source>
        <dbReference type="Proteomes" id="UP001501218"/>
    </source>
</evidence>